<protein>
    <recommendedName>
        <fullName evidence="1">Aminoglycoside phosphotransferase domain-containing protein</fullName>
    </recommendedName>
</protein>
<feature type="domain" description="Aminoglycoside phosphotransferase" evidence="1">
    <location>
        <begin position="83"/>
        <end position="255"/>
    </location>
</feature>
<dbReference type="EMBL" id="JAQIZZ010000003">
    <property type="protein sequence ID" value="KAJ5546838.1"/>
    <property type="molecule type" value="Genomic_DNA"/>
</dbReference>
<dbReference type="PANTHER" id="PTHR21310">
    <property type="entry name" value="AMINOGLYCOSIDE PHOSPHOTRANSFERASE-RELATED-RELATED"/>
    <property type="match status" value="1"/>
</dbReference>
<name>A0AAD6GIX0_9EURO</name>
<dbReference type="PANTHER" id="PTHR21310:SF54">
    <property type="entry name" value="AMINOGLYCOSIDE PHOSPHOTRANSFERASE DOMAIN-CONTAINING PROTEIN"/>
    <property type="match status" value="1"/>
</dbReference>
<dbReference type="InterPro" id="IPR002575">
    <property type="entry name" value="Aminoglycoside_PTrfase"/>
</dbReference>
<comment type="caution">
    <text evidence="2">The sequence shown here is derived from an EMBL/GenBank/DDBJ whole genome shotgun (WGS) entry which is preliminary data.</text>
</comment>
<dbReference type="SUPFAM" id="SSF56112">
    <property type="entry name" value="Protein kinase-like (PK-like)"/>
    <property type="match status" value="1"/>
</dbReference>
<evidence type="ECO:0000313" key="3">
    <source>
        <dbReference type="Proteomes" id="UP001220324"/>
    </source>
</evidence>
<accession>A0AAD6GIX0</accession>
<dbReference type="InterPro" id="IPR051678">
    <property type="entry name" value="AGP_Transferase"/>
</dbReference>
<dbReference type="Gene3D" id="3.90.1200.10">
    <property type="match status" value="1"/>
</dbReference>
<keyword evidence="3" id="KW-1185">Reference proteome</keyword>
<dbReference type="InterPro" id="IPR011009">
    <property type="entry name" value="Kinase-like_dom_sf"/>
</dbReference>
<dbReference type="AlphaFoldDB" id="A0AAD6GIX0"/>
<sequence length="264" mass="30023">MADERSKGCVACGWAREQEEQCSYSSHVKLFYGVSRRGTWSIGSDVIMKEHLNEGPKTEVDTLTYLAKPPISQFRRLYVTGWTATGDTLSIQERIPVQTLEQTWPSSSESQRIAVADQVVGFRNQLRSITWASMGIVDQGPSNPGLTFFDNEPHGSFHSDLELWEALSLTLHDPPRKTFPQEPLEYLKKEMSSCEPYVLTHCVFNLGKIIVNEDLTGLLGWECSAYSTIWHEYVSASWRRTEAEWISLLQRRLEFHGDGSNLLC</sequence>
<gene>
    <name evidence="2" type="ORF">N7494_004423</name>
</gene>
<evidence type="ECO:0000313" key="2">
    <source>
        <dbReference type="EMBL" id="KAJ5546838.1"/>
    </source>
</evidence>
<proteinExistence type="predicted"/>
<dbReference type="Proteomes" id="UP001220324">
    <property type="component" value="Unassembled WGS sequence"/>
</dbReference>
<organism evidence="2 3">
    <name type="scientific">Penicillium frequentans</name>
    <dbReference type="NCBI Taxonomy" id="3151616"/>
    <lineage>
        <taxon>Eukaryota</taxon>
        <taxon>Fungi</taxon>
        <taxon>Dikarya</taxon>
        <taxon>Ascomycota</taxon>
        <taxon>Pezizomycotina</taxon>
        <taxon>Eurotiomycetes</taxon>
        <taxon>Eurotiomycetidae</taxon>
        <taxon>Eurotiales</taxon>
        <taxon>Aspergillaceae</taxon>
        <taxon>Penicillium</taxon>
    </lineage>
</organism>
<evidence type="ECO:0000259" key="1">
    <source>
        <dbReference type="Pfam" id="PF01636"/>
    </source>
</evidence>
<dbReference type="Pfam" id="PF01636">
    <property type="entry name" value="APH"/>
    <property type="match status" value="1"/>
</dbReference>
<reference evidence="2 3" key="1">
    <citation type="journal article" date="2023" name="IMA Fungus">
        <title>Comparative genomic study of the Penicillium genus elucidates a diverse pangenome and 15 lateral gene transfer events.</title>
        <authorList>
            <person name="Petersen C."/>
            <person name="Sorensen T."/>
            <person name="Nielsen M.R."/>
            <person name="Sondergaard T.E."/>
            <person name="Sorensen J.L."/>
            <person name="Fitzpatrick D.A."/>
            <person name="Frisvad J.C."/>
            <person name="Nielsen K.L."/>
        </authorList>
    </citation>
    <scope>NUCLEOTIDE SEQUENCE [LARGE SCALE GENOMIC DNA]</scope>
    <source>
        <strain evidence="2 3">IBT 35679</strain>
    </source>
</reference>